<dbReference type="OrthoDB" id="9785707at2"/>
<dbReference type="GO" id="GO:0009294">
    <property type="term" value="P:DNA-mediated transformation"/>
    <property type="evidence" value="ECO:0007669"/>
    <property type="project" value="InterPro"/>
</dbReference>
<organism evidence="3 4">
    <name type="scientific">Helicobacter jaachi</name>
    <dbReference type="NCBI Taxonomy" id="1677920"/>
    <lineage>
        <taxon>Bacteria</taxon>
        <taxon>Pseudomonadati</taxon>
        <taxon>Campylobacterota</taxon>
        <taxon>Epsilonproteobacteria</taxon>
        <taxon>Campylobacterales</taxon>
        <taxon>Helicobacteraceae</taxon>
        <taxon>Helicobacter</taxon>
    </lineage>
</organism>
<dbReference type="Proteomes" id="UP000029733">
    <property type="component" value="Unassembled WGS sequence"/>
</dbReference>
<evidence type="ECO:0000313" key="4">
    <source>
        <dbReference type="Proteomes" id="UP000029733"/>
    </source>
</evidence>
<dbReference type="STRING" id="1677920.LS71_01530"/>
<name>A0A4U8TBE7_9HELI</name>
<dbReference type="PANTHER" id="PTHR43022">
    <property type="entry name" value="PROTEIN SMF"/>
    <property type="match status" value="1"/>
</dbReference>
<dbReference type="InterPro" id="IPR003488">
    <property type="entry name" value="DprA"/>
</dbReference>
<dbReference type="Gene3D" id="3.40.50.450">
    <property type="match status" value="1"/>
</dbReference>
<comment type="similarity">
    <text evidence="1">Belongs to the DprA/Smf family.</text>
</comment>
<dbReference type="Pfam" id="PF02481">
    <property type="entry name" value="DNA_processg_A"/>
    <property type="match status" value="1"/>
</dbReference>
<dbReference type="PANTHER" id="PTHR43022:SF1">
    <property type="entry name" value="PROTEIN SMF"/>
    <property type="match status" value="1"/>
</dbReference>
<feature type="domain" description="Smf/DprA SLOG" evidence="2">
    <location>
        <begin position="64"/>
        <end position="234"/>
    </location>
</feature>
<evidence type="ECO:0000313" key="3">
    <source>
        <dbReference type="EMBL" id="TLD97221.1"/>
    </source>
</evidence>
<reference evidence="3 4" key="1">
    <citation type="journal article" date="2014" name="Genome Announc.">
        <title>Draft genome sequences of eight enterohepatic helicobacter species isolated from both laboratory and wild rodents.</title>
        <authorList>
            <person name="Sheh A."/>
            <person name="Shen Z."/>
            <person name="Fox J.G."/>
        </authorList>
    </citation>
    <scope>NUCLEOTIDE SEQUENCE [LARGE SCALE GENOMIC DNA]</scope>
    <source>
        <strain evidence="3 4">MIT 09-6949</strain>
    </source>
</reference>
<gene>
    <name evidence="3" type="ORF">LS71_000190</name>
</gene>
<accession>A0A4U8TBE7</accession>
<evidence type="ECO:0000259" key="2">
    <source>
        <dbReference type="Pfam" id="PF02481"/>
    </source>
</evidence>
<comment type="caution">
    <text evidence="3">The sequence shown here is derived from an EMBL/GenBank/DDBJ whole genome shotgun (WGS) entry which is preliminary data.</text>
</comment>
<keyword evidence="4" id="KW-1185">Reference proteome</keyword>
<dbReference type="RefSeq" id="WP_034352665.1">
    <property type="nucleotide sequence ID" value="NZ_JRPR02000001.1"/>
</dbReference>
<protein>
    <submittedName>
        <fullName evidence="3">DNA-processing protein DprA</fullName>
    </submittedName>
</protein>
<sequence>MKRDTLPPPKRLPTIPQSLKNLPNPPQQLFYCGQDSILDTFLNSTPAIVPKTKDTTPKTPPTIAPKIAIVGTRKPNPYTKSFVAHIAHKIARHNGIVVSGGALGVDIIAHINAMPRTIMFSPASLDILYPKSNALAIKQIMEKAVVLSEYEKDYMPHRYSFLERNRLVIGLSDYVIIPQADKLSGSMQSARIALELDKPLFVLPHRIGESEGTNSLLASGRAKGIYNVADFIESIFGAVHEEEENDEILSFCAHNPSFEEAYKRFGDRIYEYELAGKIIREASSIRLV</sequence>
<dbReference type="EMBL" id="JRPR02000001">
    <property type="protein sequence ID" value="TLD97221.1"/>
    <property type="molecule type" value="Genomic_DNA"/>
</dbReference>
<evidence type="ECO:0000256" key="1">
    <source>
        <dbReference type="ARBA" id="ARBA00006525"/>
    </source>
</evidence>
<proteinExistence type="inferred from homology"/>
<dbReference type="SUPFAM" id="SSF102405">
    <property type="entry name" value="MCP/YpsA-like"/>
    <property type="match status" value="1"/>
</dbReference>
<dbReference type="AlphaFoldDB" id="A0A4U8TBE7"/>
<dbReference type="InterPro" id="IPR057666">
    <property type="entry name" value="DrpA_SLOG"/>
</dbReference>